<feature type="region of interest" description="Disordered" evidence="1">
    <location>
        <begin position="97"/>
        <end position="147"/>
    </location>
</feature>
<organism evidence="2 3">
    <name type="scientific">Bifidobacterium parmae</name>
    <dbReference type="NCBI Taxonomy" id="361854"/>
    <lineage>
        <taxon>Bacteria</taxon>
        <taxon>Bacillati</taxon>
        <taxon>Actinomycetota</taxon>
        <taxon>Actinomycetes</taxon>
        <taxon>Bifidobacteriales</taxon>
        <taxon>Bifidobacteriaceae</taxon>
        <taxon>Bifidobacterium</taxon>
    </lineage>
</organism>
<dbReference type="AlphaFoldDB" id="A0A2N5J333"/>
<feature type="region of interest" description="Disordered" evidence="1">
    <location>
        <begin position="1"/>
        <end position="40"/>
    </location>
</feature>
<comment type="caution">
    <text evidence="2">The sequence shown here is derived from an EMBL/GenBank/DDBJ whole genome shotgun (WGS) entry which is preliminary data.</text>
</comment>
<feature type="compositionally biased region" description="Basic residues" evidence="1">
    <location>
        <begin position="138"/>
        <end position="147"/>
    </location>
</feature>
<feature type="region of interest" description="Disordered" evidence="1">
    <location>
        <begin position="167"/>
        <end position="204"/>
    </location>
</feature>
<name>A0A2N5J333_9BIFI</name>
<dbReference type="Proteomes" id="UP000235034">
    <property type="component" value="Unassembled WGS sequence"/>
</dbReference>
<accession>A0A2N5J333</accession>
<keyword evidence="3" id="KW-1185">Reference proteome</keyword>
<reference evidence="2 3" key="1">
    <citation type="submission" date="2017-07" db="EMBL/GenBank/DDBJ databases">
        <title>Bifidobacterium novel species.</title>
        <authorList>
            <person name="Lugli G.A."/>
            <person name="Milani C."/>
            <person name="Duranti S."/>
            <person name="Mangifesta M."/>
        </authorList>
    </citation>
    <scope>NUCLEOTIDE SEQUENCE [LARGE SCALE GENOMIC DNA]</scope>
    <source>
        <strain evidence="2 3">77</strain>
    </source>
</reference>
<proteinExistence type="predicted"/>
<protein>
    <submittedName>
        <fullName evidence="2">Uncharacterized protein</fullName>
    </submittedName>
</protein>
<evidence type="ECO:0000256" key="1">
    <source>
        <dbReference type="SAM" id="MobiDB-lite"/>
    </source>
</evidence>
<evidence type="ECO:0000313" key="2">
    <source>
        <dbReference type="EMBL" id="PLS28593.1"/>
    </source>
</evidence>
<dbReference type="EMBL" id="NMWT01000016">
    <property type="protein sequence ID" value="PLS28593.1"/>
    <property type="molecule type" value="Genomic_DNA"/>
</dbReference>
<sequence length="225" mass="24591">MRHPFAARSPPNGSGIRTGRPIAGRTPYPHHPSSKPHPLLPAHLRARPMSAPADYRRVRSVSTLPHIAGHSYPLIAGPSCPLIAGHFFRPIHHWVPPPTHRQTSPSDRFPPTASHARHPLAGSDARKPHGVGAAPNVARKRRWRSRHRRFRAKDGTQPMTNPLLASPLCHPWHGNDAGRPPNSGTAPSLARNRRRGGQSAGNAPACQLQYDRLLCYGTPVAASRQ</sequence>
<gene>
    <name evidence="2" type="ORF">Uis4E_1242</name>
</gene>
<evidence type="ECO:0000313" key="3">
    <source>
        <dbReference type="Proteomes" id="UP000235034"/>
    </source>
</evidence>